<dbReference type="OrthoDB" id="5329005at2"/>
<feature type="transmembrane region" description="Helical" evidence="6">
    <location>
        <begin position="27"/>
        <end position="46"/>
    </location>
</feature>
<evidence type="ECO:0000256" key="1">
    <source>
        <dbReference type="ARBA" id="ARBA00004651"/>
    </source>
</evidence>
<dbReference type="AlphaFoldDB" id="A0A2T5VG23"/>
<keyword evidence="2" id="KW-1003">Cell membrane</keyword>
<protein>
    <submittedName>
        <fullName evidence="8">Prepilin peptidase CpaA</fullName>
    </submittedName>
</protein>
<keyword evidence="3 6" id="KW-0812">Transmembrane</keyword>
<dbReference type="InterPro" id="IPR000045">
    <property type="entry name" value="Prepilin_IV_endopep_pep"/>
</dbReference>
<accession>A0A2T5VG23</accession>
<gene>
    <name evidence="8" type="ORF">C8N35_101754</name>
</gene>
<evidence type="ECO:0000313" key="8">
    <source>
        <dbReference type="EMBL" id="PTW62707.1"/>
    </source>
</evidence>
<evidence type="ECO:0000259" key="7">
    <source>
        <dbReference type="Pfam" id="PF01478"/>
    </source>
</evidence>
<reference evidence="8 9" key="1">
    <citation type="submission" date="2018-04" db="EMBL/GenBank/DDBJ databases">
        <title>Genomic Encyclopedia of Archaeal and Bacterial Type Strains, Phase II (KMG-II): from individual species to whole genera.</title>
        <authorList>
            <person name="Goeker M."/>
        </authorList>
    </citation>
    <scope>NUCLEOTIDE SEQUENCE [LARGE SCALE GENOMIC DNA]</scope>
    <source>
        <strain evidence="8 9">DSM 23382</strain>
    </source>
</reference>
<feature type="transmembrane region" description="Helical" evidence="6">
    <location>
        <begin position="142"/>
        <end position="165"/>
    </location>
</feature>
<comment type="caution">
    <text evidence="8">The sequence shown here is derived from an EMBL/GenBank/DDBJ whole genome shotgun (WGS) entry which is preliminary data.</text>
</comment>
<evidence type="ECO:0000256" key="3">
    <source>
        <dbReference type="ARBA" id="ARBA00022692"/>
    </source>
</evidence>
<evidence type="ECO:0000256" key="4">
    <source>
        <dbReference type="ARBA" id="ARBA00022989"/>
    </source>
</evidence>
<name>A0A2T5VG23_9HYPH</name>
<dbReference type="Gene3D" id="1.20.120.1220">
    <property type="match status" value="1"/>
</dbReference>
<dbReference type="GO" id="GO:0004190">
    <property type="term" value="F:aspartic-type endopeptidase activity"/>
    <property type="evidence" value="ECO:0007669"/>
    <property type="project" value="InterPro"/>
</dbReference>
<dbReference type="GO" id="GO:0005886">
    <property type="term" value="C:plasma membrane"/>
    <property type="evidence" value="ECO:0007669"/>
    <property type="project" value="UniProtKB-SubCell"/>
</dbReference>
<dbReference type="Pfam" id="PF01478">
    <property type="entry name" value="Peptidase_A24"/>
    <property type="match status" value="1"/>
</dbReference>
<keyword evidence="9" id="KW-1185">Reference proteome</keyword>
<evidence type="ECO:0000313" key="9">
    <source>
        <dbReference type="Proteomes" id="UP000244081"/>
    </source>
</evidence>
<sequence>MLAQILFFAFPLLVVFAGISDMMTMTISNRFSLALIALFLVAIPFVTGWDPATWAEHLLAGAIMLVVAFAMFAFGWVGGGDAKLSVAIALWLGLPQLLAFVVLASLFGGALTLGLLGFRNVPIPPAAIRLPWIVRLHDLKDGIPYGMALSAAGLVLYPQTIWLGLLH</sequence>
<evidence type="ECO:0000256" key="2">
    <source>
        <dbReference type="ARBA" id="ARBA00022475"/>
    </source>
</evidence>
<keyword evidence="4 6" id="KW-1133">Transmembrane helix</keyword>
<dbReference type="Proteomes" id="UP000244081">
    <property type="component" value="Unassembled WGS sequence"/>
</dbReference>
<evidence type="ECO:0000256" key="5">
    <source>
        <dbReference type="ARBA" id="ARBA00023136"/>
    </source>
</evidence>
<dbReference type="InterPro" id="IPR052218">
    <property type="entry name" value="Preflagellin_Peptidase"/>
</dbReference>
<organism evidence="8 9">
    <name type="scientific">Breoghania corrubedonensis</name>
    <dbReference type="NCBI Taxonomy" id="665038"/>
    <lineage>
        <taxon>Bacteria</taxon>
        <taxon>Pseudomonadati</taxon>
        <taxon>Pseudomonadota</taxon>
        <taxon>Alphaproteobacteria</taxon>
        <taxon>Hyphomicrobiales</taxon>
        <taxon>Stappiaceae</taxon>
        <taxon>Breoghania</taxon>
    </lineage>
</organism>
<evidence type="ECO:0000256" key="6">
    <source>
        <dbReference type="SAM" id="Phobius"/>
    </source>
</evidence>
<feature type="transmembrane region" description="Helical" evidence="6">
    <location>
        <begin position="97"/>
        <end position="121"/>
    </location>
</feature>
<comment type="subcellular location">
    <subcellularLocation>
        <location evidence="1">Cell membrane</location>
        <topology evidence="1">Multi-pass membrane protein</topology>
    </subcellularLocation>
</comment>
<dbReference type="EMBL" id="QAYG01000001">
    <property type="protein sequence ID" value="PTW62707.1"/>
    <property type="molecule type" value="Genomic_DNA"/>
</dbReference>
<dbReference type="RefSeq" id="WP_107988240.1">
    <property type="nucleotide sequence ID" value="NZ_QAYG01000001.1"/>
</dbReference>
<feature type="transmembrane region" description="Helical" evidence="6">
    <location>
        <begin position="58"/>
        <end position="77"/>
    </location>
</feature>
<proteinExistence type="predicted"/>
<dbReference type="PANTHER" id="PTHR36506">
    <property type="entry name" value="PREFLAGELLIN PEPTIDASE"/>
    <property type="match status" value="1"/>
</dbReference>
<dbReference type="PANTHER" id="PTHR36506:SF1">
    <property type="entry name" value="PREFLAGELLIN PEPTIDASE"/>
    <property type="match status" value="1"/>
</dbReference>
<keyword evidence="5 6" id="KW-0472">Membrane</keyword>
<feature type="domain" description="Prepilin type IV endopeptidase peptidase" evidence="7">
    <location>
        <begin position="9"/>
        <end position="113"/>
    </location>
</feature>